<accession>A0A0G0G9G1</accession>
<comment type="caution">
    <text evidence="3">The sequence shown here is derived from an EMBL/GenBank/DDBJ whole genome shotgun (WGS) entry which is preliminary data.</text>
</comment>
<feature type="domain" description="Glycosyltransferase subfamily 4-like N-terminal" evidence="2">
    <location>
        <begin position="18"/>
        <end position="208"/>
    </location>
</feature>
<evidence type="ECO:0000259" key="1">
    <source>
        <dbReference type="Pfam" id="PF00534"/>
    </source>
</evidence>
<dbReference type="AlphaFoldDB" id="A0A0G0G9G1"/>
<proteinExistence type="predicted"/>
<evidence type="ECO:0000313" key="3">
    <source>
        <dbReference type="EMBL" id="KKQ22695.1"/>
    </source>
</evidence>
<dbReference type="PANTHER" id="PTHR45947:SF3">
    <property type="entry name" value="SULFOQUINOVOSYL TRANSFERASE SQD2"/>
    <property type="match status" value="1"/>
</dbReference>
<evidence type="ECO:0000259" key="2">
    <source>
        <dbReference type="Pfam" id="PF13439"/>
    </source>
</evidence>
<protein>
    <submittedName>
        <fullName evidence="3">Lipopolysaccharide biosynthesis protein</fullName>
    </submittedName>
</protein>
<dbReference type="EMBL" id="LBSR01000007">
    <property type="protein sequence ID" value="KKQ22695.1"/>
    <property type="molecule type" value="Genomic_DNA"/>
</dbReference>
<dbReference type="InterPro" id="IPR050194">
    <property type="entry name" value="Glycosyltransferase_grp1"/>
</dbReference>
<sequence>MKILIVADVYPPEVSSAANLMKELAEGLKKKGHNVWVATTYPKYYLPKELEGQKFELFSDENGIKVIRVKTTPLKKVNFIIRGVSQLFLPFLFFFKIKKYIHEKLDVAIVYSPPLPLALTGGMIKRYYKAKFILSIQDIFPQNAIDLGILSGWKYKPVIWFFEWLEKKIYKEADKITFHSDGGRKFLIEKKGVPAEKIITLHNWIDIEPFKNLSQNISFRKKFGLNGKFVFVFGGIMGPAQGLEFMVRVAKNVSDLKDLVFLLVGDGTEKPKIEKEINDLNVKNVIIKPFVSKEEYPYLVKDFDVGFVCLSGNNKTSFVPGKILGYMAAGKPILAFLNKESDGFVALKEANCGYAVNADNLEEAEKITRKIYAEKDKLKEMGENGFKYASDNLTVGAVVEKLEKSFT</sequence>
<dbReference type="Gene3D" id="3.40.50.2000">
    <property type="entry name" value="Glycogen Phosphorylase B"/>
    <property type="match status" value="2"/>
</dbReference>
<dbReference type="InterPro" id="IPR028098">
    <property type="entry name" value="Glyco_trans_4-like_N"/>
</dbReference>
<dbReference type="SUPFAM" id="SSF53756">
    <property type="entry name" value="UDP-Glycosyltransferase/glycogen phosphorylase"/>
    <property type="match status" value="1"/>
</dbReference>
<organism evidence="3 4">
    <name type="scientific">Candidatus Wolfebacteria bacterium GW2011_GWC1_37_10</name>
    <dbReference type="NCBI Taxonomy" id="1619010"/>
    <lineage>
        <taxon>Bacteria</taxon>
        <taxon>Candidatus Wolfeibacteriota</taxon>
    </lineage>
</organism>
<dbReference type="InterPro" id="IPR001296">
    <property type="entry name" value="Glyco_trans_1"/>
</dbReference>
<dbReference type="CDD" id="cd03794">
    <property type="entry name" value="GT4_WbuB-like"/>
    <property type="match status" value="1"/>
</dbReference>
<dbReference type="Pfam" id="PF13439">
    <property type="entry name" value="Glyco_transf_4"/>
    <property type="match status" value="1"/>
</dbReference>
<dbReference type="Pfam" id="PF00534">
    <property type="entry name" value="Glycos_transf_1"/>
    <property type="match status" value="1"/>
</dbReference>
<dbReference type="PANTHER" id="PTHR45947">
    <property type="entry name" value="SULFOQUINOVOSYL TRANSFERASE SQD2"/>
    <property type="match status" value="1"/>
</dbReference>
<reference evidence="3 4" key="1">
    <citation type="journal article" date="2015" name="Nature">
        <title>rRNA introns, odd ribosomes, and small enigmatic genomes across a large radiation of phyla.</title>
        <authorList>
            <person name="Brown C.T."/>
            <person name="Hug L.A."/>
            <person name="Thomas B.C."/>
            <person name="Sharon I."/>
            <person name="Castelle C.J."/>
            <person name="Singh A."/>
            <person name="Wilkins M.J."/>
            <person name="Williams K.H."/>
            <person name="Banfield J.F."/>
        </authorList>
    </citation>
    <scope>NUCLEOTIDE SEQUENCE [LARGE SCALE GENOMIC DNA]</scope>
</reference>
<evidence type="ECO:0000313" key="4">
    <source>
        <dbReference type="Proteomes" id="UP000034044"/>
    </source>
</evidence>
<name>A0A0G0G9G1_9BACT</name>
<feature type="domain" description="Glycosyl transferase family 1" evidence="1">
    <location>
        <begin position="219"/>
        <end position="387"/>
    </location>
</feature>
<gene>
    <name evidence="3" type="ORF">US36_C0007G0028</name>
</gene>
<dbReference type="Proteomes" id="UP000034044">
    <property type="component" value="Unassembled WGS sequence"/>
</dbReference>
<dbReference type="GO" id="GO:0016758">
    <property type="term" value="F:hexosyltransferase activity"/>
    <property type="evidence" value="ECO:0007669"/>
    <property type="project" value="TreeGrafter"/>
</dbReference>